<organism evidence="6 7">
    <name type="scientific">Elliptochloris bilobata</name>
    <dbReference type="NCBI Taxonomy" id="381761"/>
    <lineage>
        <taxon>Eukaryota</taxon>
        <taxon>Viridiplantae</taxon>
        <taxon>Chlorophyta</taxon>
        <taxon>core chlorophytes</taxon>
        <taxon>Trebouxiophyceae</taxon>
        <taxon>Trebouxiophyceae incertae sedis</taxon>
        <taxon>Elliptochloris clade</taxon>
        <taxon>Elliptochloris</taxon>
    </lineage>
</organism>
<evidence type="ECO:0000313" key="7">
    <source>
        <dbReference type="Proteomes" id="UP001445335"/>
    </source>
</evidence>
<protein>
    <recommendedName>
        <fullName evidence="8">Peroxisomal membrane protein 11A</fullName>
    </recommendedName>
</protein>
<evidence type="ECO:0000256" key="5">
    <source>
        <dbReference type="ARBA" id="ARBA00023140"/>
    </source>
</evidence>
<comment type="similarity">
    <text evidence="2">Belongs to the peroxin-11 family.</text>
</comment>
<dbReference type="InterPro" id="IPR008733">
    <property type="entry name" value="PEX11"/>
</dbReference>
<accession>A0AAW1QKU6</accession>
<dbReference type="GO" id="GO:0044375">
    <property type="term" value="P:regulation of peroxisome size"/>
    <property type="evidence" value="ECO:0007669"/>
    <property type="project" value="UniProtKB-ARBA"/>
</dbReference>
<evidence type="ECO:0000313" key="6">
    <source>
        <dbReference type="EMBL" id="KAK9821987.1"/>
    </source>
</evidence>
<dbReference type="Pfam" id="PF05648">
    <property type="entry name" value="PEX11"/>
    <property type="match status" value="1"/>
</dbReference>
<comment type="subcellular location">
    <subcellularLocation>
        <location evidence="1">Peroxisome membrane</location>
        <topology evidence="1">Multi-pass membrane protein</topology>
    </subcellularLocation>
</comment>
<keyword evidence="5" id="KW-0576">Peroxisome</keyword>
<keyword evidence="3" id="KW-0962">Peroxisome biogenesis</keyword>
<name>A0AAW1QKU6_9CHLO</name>
<proteinExistence type="inferred from homology"/>
<dbReference type="GO" id="GO:0016559">
    <property type="term" value="P:peroxisome fission"/>
    <property type="evidence" value="ECO:0007669"/>
    <property type="project" value="InterPro"/>
</dbReference>
<evidence type="ECO:0008006" key="8">
    <source>
        <dbReference type="Google" id="ProtNLM"/>
    </source>
</evidence>
<evidence type="ECO:0000256" key="4">
    <source>
        <dbReference type="ARBA" id="ARBA00023136"/>
    </source>
</evidence>
<dbReference type="PANTHER" id="PTHR12652:SF50">
    <property type="entry name" value="PEROXIN 11"/>
    <property type="match status" value="1"/>
</dbReference>
<dbReference type="GO" id="GO:0005778">
    <property type="term" value="C:peroxisomal membrane"/>
    <property type="evidence" value="ECO:0007669"/>
    <property type="project" value="UniProtKB-SubCell"/>
</dbReference>
<comment type="caution">
    <text evidence="6">The sequence shown here is derived from an EMBL/GenBank/DDBJ whole genome shotgun (WGS) entry which is preliminary data.</text>
</comment>
<keyword evidence="4" id="KW-0472">Membrane</keyword>
<gene>
    <name evidence="6" type="ORF">WJX81_003471</name>
</gene>
<dbReference type="AlphaFoldDB" id="A0AAW1QKU6"/>
<dbReference type="EMBL" id="JALJOU010000092">
    <property type="protein sequence ID" value="KAK9821987.1"/>
    <property type="molecule type" value="Genomic_DNA"/>
</dbReference>
<dbReference type="Proteomes" id="UP001445335">
    <property type="component" value="Unassembled WGS sequence"/>
</dbReference>
<dbReference type="GO" id="GO:0042802">
    <property type="term" value="F:identical protein binding"/>
    <property type="evidence" value="ECO:0007669"/>
    <property type="project" value="UniProtKB-ARBA"/>
</dbReference>
<keyword evidence="7" id="KW-1185">Reference proteome</keyword>
<reference evidence="6 7" key="1">
    <citation type="journal article" date="2024" name="Nat. Commun.">
        <title>Phylogenomics reveals the evolutionary origins of lichenization in chlorophyte algae.</title>
        <authorList>
            <person name="Puginier C."/>
            <person name="Libourel C."/>
            <person name="Otte J."/>
            <person name="Skaloud P."/>
            <person name="Haon M."/>
            <person name="Grisel S."/>
            <person name="Petersen M."/>
            <person name="Berrin J.G."/>
            <person name="Delaux P.M."/>
            <person name="Dal Grande F."/>
            <person name="Keller J."/>
        </authorList>
    </citation>
    <scope>NUCLEOTIDE SEQUENCE [LARGE SCALE GENOMIC DNA]</scope>
    <source>
        <strain evidence="6 7">SAG 245.80</strain>
    </source>
</reference>
<evidence type="ECO:0000256" key="2">
    <source>
        <dbReference type="ARBA" id="ARBA00008194"/>
    </source>
</evidence>
<evidence type="ECO:0000256" key="1">
    <source>
        <dbReference type="ARBA" id="ARBA00004585"/>
    </source>
</evidence>
<sequence>MEVAAPEQLAALDAPVQQLAYTPRQPDVLDKTVTFLAKRDGIDKVLKVIRYTSKLLLATALRDSSSELSARLRDFEGSVGTSRKAYRLGKWLADVNAVRKTPLSVRYSYLEILASGGEGIYYFVEQLTWLVKAGLLDKRHARRFALTSAWAELLGYCGNVALNALRISAALEREHALAQELLRRKKEGEQAEHGDSALRLELQQLRARRMLRTLAVVQDLADALLALNDVRDGKGSLANPVLLCMAGLLSAGISFRKNWMAV</sequence>
<dbReference type="PANTHER" id="PTHR12652">
    <property type="entry name" value="PEROXISOMAL BIOGENESIS FACTOR 11"/>
    <property type="match status" value="1"/>
</dbReference>
<evidence type="ECO:0000256" key="3">
    <source>
        <dbReference type="ARBA" id="ARBA00022593"/>
    </source>
</evidence>